<evidence type="ECO:0000313" key="2">
    <source>
        <dbReference type="EMBL" id="SHI59685.1"/>
    </source>
</evidence>
<dbReference type="STRING" id="758803.SAMN05421803_101687"/>
<evidence type="ECO:0000313" key="3">
    <source>
        <dbReference type="Proteomes" id="UP000184452"/>
    </source>
</evidence>
<dbReference type="Pfam" id="PF19493">
    <property type="entry name" value="Trypco1"/>
    <property type="match status" value="1"/>
</dbReference>
<evidence type="ECO:0000259" key="1">
    <source>
        <dbReference type="Pfam" id="PF19493"/>
    </source>
</evidence>
<accession>A0A1M6CF74</accession>
<feature type="domain" description="Trypsin-co-occurring" evidence="1">
    <location>
        <begin position="28"/>
        <end position="121"/>
    </location>
</feature>
<dbReference type="NCBIfam" id="NF041216">
    <property type="entry name" value="CU044_2847_fam"/>
    <property type="match status" value="1"/>
</dbReference>
<name>A0A1M6CF74_9ACTN</name>
<dbReference type="InterPro" id="IPR045794">
    <property type="entry name" value="Trypco1"/>
</dbReference>
<sequence length="134" mass="13962">MTPLDPVKGVCVTLPKKFVPLDVDGVDVEVYVAVQQLPGAEPMTSGRSAAVTKKAAEAVDHVEDVVRSMAARFGGTVRELARQAVRPESLSVEFGITIAAEGSLIVFSGSAEASVAVTLTYPVPAPDREDAPQG</sequence>
<proteinExistence type="predicted"/>
<dbReference type="Proteomes" id="UP000184452">
    <property type="component" value="Unassembled WGS sequence"/>
</dbReference>
<dbReference type="EMBL" id="FQZK01000001">
    <property type="protein sequence ID" value="SHI59685.1"/>
    <property type="molecule type" value="Genomic_DNA"/>
</dbReference>
<keyword evidence="3" id="KW-1185">Reference proteome</keyword>
<protein>
    <recommendedName>
        <fullName evidence="1">Trypsin-co-occurring domain-containing protein</fullName>
    </recommendedName>
</protein>
<gene>
    <name evidence="2" type="ORF">SAMN05421803_101687</name>
</gene>
<dbReference type="AlphaFoldDB" id="A0A1M6CF74"/>
<organism evidence="2 3">
    <name type="scientific">Nocardiopsis flavescens</name>
    <dbReference type="NCBI Taxonomy" id="758803"/>
    <lineage>
        <taxon>Bacteria</taxon>
        <taxon>Bacillati</taxon>
        <taxon>Actinomycetota</taxon>
        <taxon>Actinomycetes</taxon>
        <taxon>Streptosporangiales</taxon>
        <taxon>Nocardiopsidaceae</taxon>
        <taxon>Nocardiopsis</taxon>
    </lineage>
</organism>
<reference evidence="2 3" key="1">
    <citation type="submission" date="2016-11" db="EMBL/GenBank/DDBJ databases">
        <authorList>
            <person name="Jaros S."/>
            <person name="Januszkiewicz K."/>
            <person name="Wedrychowicz H."/>
        </authorList>
    </citation>
    <scope>NUCLEOTIDE SEQUENCE [LARGE SCALE GENOMIC DNA]</scope>
    <source>
        <strain evidence="2 3">CGMCC 4.5723</strain>
    </source>
</reference>